<feature type="transmembrane region" description="Helical" evidence="1">
    <location>
        <begin position="15"/>
        <end position="35"/>
    </location>
</feature>
<evidence type="ECO:0000256" key="1">
    <source>
        <dbReference type="SAM" id="Phobius"/>
    </source>
</evidence>
<accession>A0A448GUL8</accession>
<proteinExistence type="predicted"/>
<feature type="transmembrane region" description="Helical" evidence="1">
    <location>
        <begin position="62"/>
        <end position="81"/>
    </location>
</feature>
<reference evidence="2 3" key="1">
    <citation type="submission" date="2018-12" db="EMBL/GenBank/DDBJ databases">
        <authorList>
            <consortium name="Pathogen Informatics"/>
        </authorList>
    </citation>
    <scope>NUCLEOTIDE SEQUENCE [LARGE SCALE GENOMIC DNA]</scope>
    <source>
        <strain evidence="2 3">NCTC10297</strain>
    </source>
</reference>
<keyword evidence="1" id="KW-1133">Transmembrane helix</keyword>
<dbReference type="KEGG" id="mcun:NCTC10297_00431"/>
<protein>
    <submittedName>
        <fullName evidence="2">Uncharacterized protein</fullName>
    </submittedName>
</protein>
<sequence length="157" mass="18249">MSININNILSFVDGMAQVFILIGAMLIAFDGLRFVRNLCFHWWKNRQVTFKPSLIKDWHMDYISLLYLIIGLIVHTLLADYAVDFDYFQVIISAAQGMVIALFGYTLFQLIKMVRHNHRTGNKLLLLNHENKMLLIDGVTWLMLCGVILLIFLRCQQ</sequence>
<dbReference type="EMBL" id="LR134343">
    <property type="protein sequence ID" value="VEG12504.1"/>
    <property type="molecule type" value="Genomic_DNA"/>
</dbReference>
<evidence type="ECO:0000313" key="2">
    <source>
        <dbReference type="EMBL" id="VEG12504.1"/>
    </source>
</evidence>
<keyword evidence="1" id="KW-0812">Transmembrane</keyword>
<dbReference type="AlphaFoldDB" id="A0A448GUL8"/>
<evidence type="ECO:0000313" key="3">
    <source>
        <dbReference type="Proteomes" id="UP000274100"/>
    </source>
</evidence>
<feature type="transmembrane region" description="Helical" evidence="1">
    <location>
        <begin position="87"/>
        <end position="111"/>
    </location>
</feature>
<gene>
    <name evidence="2" type="ORF">NCTC10297_00431</name>
</gene>
<dbReference type="Proteomes" id="UP000274100">
    <property type="component" value="Chromosome"/>
</dbReference>
<keyword evidence="1" id="KW-0472">Membrane</keyword>
<name>A0A448GUL8_9GAMM</name>
<dbReference type="RefSeq" id="WP_126329759.1">
    <property type="nucleotide sequence ID" value="NZ_LR134343.1"/>
</dbReference>
<feature type="transmembrane region" description="Helical" evidence="1">
    <location>
        <begin position="132"/>
        <end position="153"/>
    </location>
</feature>
<organism evidence="2 3">
    <name type="scientific">Moraxella cuniculi</name>
    <dbReference type="NCBI Taxonomy" id="34061"/>
    <lineage>
        <taxon>Bacteria</taxon>
        <taxon>Pseudomonadati</taxon>
        <taxon>Pseudomonadota</taxon>
        <taxon>Gammaproteobacteria</taxon>
        <taxon>Moraxellales</taxon>
        <taxon>Moraxellaceae</taxon>
        <taxon>Moraxella</taxon>
    </lineage>
</organism>